<dbReference type="InterPro" id="IPR013087">
    <property type="entry name" value="Znf_C2H2_type"/>
</dbReference>
<feature type="domain" description="U1-type" evidence="3">
    <location>
        <begin position="331"/>
        <end position="365"/>
    </location>
</feature>
<sequence length="430" mass="47422">MELKLRGDEDKASTYFSSSGSSDGYSTDQALRALRELEKERIRDEIITAERRALELEVRRELLLERELAVQRMIHSHVPSLMGSTLSVLSADQKLSLMPHLEGSSSLDESLGFPTLTEVGMRQPEGPMLEERLSLPPEVGVLEKLPLQRSPESSVVDVKPLSEESKGQALFFVKPTSSSLAGMKRKVVETPPAAIAGVAALLSVGSKKKPREWNCALCQVCATSQKGLDDHLLGRKHKLREAALVAGKTISKKTGGSTSSTKNTDQLTKTADITGSPKSNQGKRRRGNKKQPVKQNGDAPVQEKQKTEDLKNKTGEVLEQKKQKYEALKKKFEFLCEMCQVGAHSWKVMASHQKGKKHLYWLEKLKKDEANREMENVDGEVDRVEEADKQDAGQATEVSSAVDMVARSKEARDDNSGPSSVAVVVEGHRN</sequence>
<feature type="domain" description="C2H2-type" evidence="2">
    <location>
        <begin position="213"/>
        <end position="237"/>
    </location>
</feature>
<accession>A0A9Q0GTY5</accession>
<dbReference type="OrthoDB" id="10009287at2759"/>
<feature type="compositionally biased region" description="Basic residues" evidence="1">
    <location>
        <begin position="281"/>
        <end position="292"/>
    </location>
</feature>
<reference evidence="4" key="1">
    <citation type="journal article" date="2023" name="Plant J.">
        <title>The genome of the king protea, Protea cynaroides.</title>
        <authorList>
            <person name="Chang J."/>
            <person name="Duong T.A."/>
            <person name="Schoeman C."/>
            <person name="Ma X."/>
            <person name="Roodt D."/>
            <person name="Barker N."/>
            <person name="Li Z."/>
            <person name="Van de Peer Y."/>
            <person name="Mizrachi E."/>
        </authorList>
    </citation>
    <scope>NUCLEOTIDE SEQUENCE</scope>
    <source>
        <tissue evidence="4">Young leaves</tissue>
    </source>
</reference>
<evidence type="ECO:0000259" key="2">
    <source>
        <dbReference type="SMART" id="SM00355"/>
    </source>
</evidence>
<dbReference type="SMART" id="SM00451">
    <property type="entry name" value="ZnF_U1"/>
    <property type="match status" value="2"/>
</dbReference>
<dbReference type="GO" id="GO:0003676">
    <property type="term" value="F:nucleic acid binding"/>
    <property type="evidence" value="ECO:0007669"/>
    <property type="project" value="InterPro"/>
</dbReference>
<feature type="domain" description="U1-type" evidence="3">
    <location>
        <begin position="210"/>
        <end position="244"/>
    </location>
</feature>
<dbReference type="PANTHER" id="PTHR47487">
    <property type="entry name" value="OS06G0651300 PROTEIN-RELATED"/>
    <property type="match status" value="1"/>
</dbReference>
<protein>
    <submittedName>
        <fullName evidence="4">Uncharacterized protein</fullName>
    </submittedName>
</protein>
<feature type="compositionally biased region" description="Low complexity" evidence="1">
    <location>
        <begin position="13"/>
        <end position="26"/>
    </location>
</feature>
<feature type="compositionally biased region" description="Polar residues" evidence="1">
    <location>
        <begin position="263"/>
        <end position="280"/>
    </location>
</feature>
<evidence type="ECO:0000256" key="1">
    <source>
        <dbReference type="SAM" id="MobiDB-lite"/>
    </source>
</evidence>
<dbReference type="InterPro" id="IPR036236">
    <property type="entry name" value="Znf_C2H2_sf"/>
</dbReference>
<keyword evidence="5" id="KW-1185">Reference proteome</keyword>
<dbReference type="Pfam" id="PF12874">
    <property type="entry name" value="zf-met"/>
    <property type="match status" value="2"/>
</dbReference>
<feature type="compositionally biased region" description="Basic and acidic residues" evidence="1">
    <location>
        <begin position="406"/>
        <end position="415"/>
    </location>
</feature>
<feature type="region of interest" description="Disordered" evidence="1">
    <location>
        <begin position="251"/>
        <end position="315"/>
    </location>
</feature>
<dbReference type="EMBL" id="JAMYWD010000012">
    <property type="protein sequence ID" value="KAJ4951942.1"/>
    <property type="molecule type" value="Genomic_DNA"/>
</dbReference>
<dbReference type="PANTHER" id="PTHR47487:SF8">
    <property type="entry name" value="OS08G0270900 PROTEIN"/>
    <property type="match status" value="1"/>
</dbReference>
<feature type="region of interest" description="Disordered" evidence="1">
    <location>
        <begin position="385"/>
        <end position="430"/>
    </location>
</feature>
<dbReference type="AlphaFoldDB" id="A0A9Q0GTY5"/>
<dbReference type="Gene3D" id="3.30.160.60">
    <property type="entry name" value="Classic Zinc Finger"/>
    <property type="match status" value="2"/>
</dbReference>
<feature type="compositionally biased region" description="Basic and acidic residues" evidence="1">
    <location>
        <begin position="1"/>
        <end position="12"/>
    </location>
</feature>
<dbReference type="SUPFAM" id="SSF57667">
    <property type="entry name" value="beta-beta-alpha zinc fingers"/>
    <property type="match status" value="2"/>
</dbReference>
<name>A0A9Q0GTY5_9MAGN</name>
<evidence type="ECO:0000313" key="5">
    <source>
        <dbReference type="Proteomes" id="UP001141806"/>
    </source>
</evidence>
<dbReference type="Proteomes" id="UP001141806">
    <property type="component" value="Unassembled WGS sequence"/>
</dbReference>
<feature type="compositionally biased region" description="Low complexity" evidence="1">
    <location>
        <begin position="251"/>
        <end position="262"/>
    </location>
</feature>
<organism evidence="4 5">
    <name type="scientific">Protea cynaroides</name>
    <dbReference type="NCBI Taxonomy" id="273540"/>
    <lineage>
        <taxon>Eukaryota</taxon>
        <taxon>Viridiplantae</taxon>
        <taxon>Streptophyta</taxon>
        <taxon>Embryophyta</taxon>
        <taxon>Tracheophyta</taxon>
        <taxon>Spermatophyta</taxon>
        <taxon>Magnoliopsida</taxon>
        <taxon>Proteales</taxon>
        <taxon>Proteaceae</taxon>
        <taxon>Protea</taxon>
    </lineage>
</organism>
<evidence type="ECO:0000313" key="4">
    <source>
        <dbReference type="EMBL" id="KAJ4951942.1"/>
    </source>
</evidence>
<feature type="domain" description="C2H2-type" evidence="2">
    <location>
        <begin position="334"/>
        <end position="358"/>
    </location>
</feature>
<feature type="region of interest" description="Disordered" evidence="1">
    <location>
        <begin position="1"/>
        <end position="26"/>
    </location>
</feature>
<dbReference type="SMART" id="SM00355">
    <property type="entry name" value="ZnF_C2H2"/>
    <property type="match status" value="2"/>
</dbReference>
<evidence type="ECO:0000259" key="3">
    <source>
        <dbReference type="SMART" id="SM00451"/>
    </source>
</evidence>
<proteinExistence type="predicted"/>
<gene>
    <name evidence="4" type="ORF">NE237_028774</name>
</gene>
<comment type="caution">
    <text evidence="4">The sequence shown here is derived from an EMBL/GenBank/DDBJ whole genome shotgun (WGS) entry which is preliminary data.</text>
</comment>
<feature type="compositionally biased region" description="Basic and acidic residues" evidence="1">
    <location>
        <begin position="301"/>
        <end position="315"/>
    </location>
</feature>
<dbReference type="InterPro" id="IPR003604">
    <property type="entry name" value="Matrin/U1-like-C_Znf_C2H2"/>
</dbReference>
<dbReference type="GO" id="GO:0008270">
    <property type="term" value="F:zinc ion binding"/>
    <property type="evidence" value="ECO:0007669"/>
    <property type="project" value="InterPro"/>
</dbReference>